<dbReference type="Proteomes" id="UP001470230">
    <property type="component" value="Unassembled WGS sequence"/>
</dbReference>
<evidence type="ECO:0000259" key="2">
    <source>
        <dbReference type="PROSITE" id="PS50197"/>
    </source>
</evidence>
<dbReference type="InterPro" id="IPR036372">
    <property type="entry name" value="BEACH_dom_sf"/>
</dbReference>
<dbReference type="InterPro" id="IPR036322">
    <property type="entry name" value="WD40_repeat_dom_sf"/>
</dbReference>
<dbReference type="PANTHER" id="PTHR13743">
    <property type="entry name" value="BEIGE/BEACH-RELATED"/>
    <property type="match status" value="1"/>
</dbReference>
<evidence type="ECO:0000313" key="3">
    <source>
        <dbReference type="EMBL" id="KAK8889632.1"/>
    </source>
</evidence>
<accession>A0ABR2KFH0</accession>
<dbReference type="SUPFAM" id="SSF81837">
    <property type="entry name" value="BEACH domain"/>
    <property type="match status" value="3"/>
</dbReference>
<protein>
    <recommendedName>
        <fullName evidence="2">BEACH domain-containing protein</fullName>
    </recommendedName>
</protein>
<organism evidence="3 4">
    <name type="scientific">Tritrichomonas musculus</name>
    <dbReference type="NCBI Taxonomy" id="1915356"/>
    <lineage>
        <taxon>Eukaryota</taxon>
        <taxon>Metamonada</taxon>
        <taxon>Parabasalia</taxon>
        <taxon>Tritrichomonadida</taxon>
        <taxon>Tritrichomonadidae</taxon>
        <taxon>Tritrichomonas</taxon>
    </lineage>
</organism>
<feature type="region of interest" description="Disordered" evidence="1">
    <location>
        <begin position="2075"/>
        <end position="2126"/>
    </location>
</feature>
<feature type="region of interest" description="Disordered" evidence="1">
    <location>
        <begin position="2407"/>
        <end position="2440"/>
    </location>
</feature>
<feature type="compositionally biased region" description="Polar residues" evidence="1">
    <location>
        <begin position="2413"/>
        <end position="2422"/>
    </location>
</feature>
<name>A0ABR2KFH0_9EUKA</name>
<dbReference type="Gene3D" id="1.10.1540.10">
    <property type="entry name" value="BEACH domain"/>
    <property type="match status" value="3"/>
</dbReference>
<comment type="caution">
    <text evidence="3">The sequence shown here is derived from an EMBL/GenBank/DDBJ whole genome shotgun (WGS) entry which is preliminary data.</text>
</comment>
<gene>
    <name evidence="3" type="ORF">M9Y10_034384</name>
</gene>
<keyword evidence="4" id="KW-1185">Reference proteome</keyword>
<dbReference type="EMBL" id="JAPFFF010000005">
    <property type="protein sequence ID" value="KAK8889632.1"/>
    <property type="molecule type" value="Genomic_DNA"/>
</dbReference>
<evidence type="ECO:0000313" key="4">
    <source>
        <dbReference type="Proteomes" id="UP001470230"/>
    </source>
</evidence>
<feature type="compositionally biased region" description="Low complexity" evidence="1">
    <location>
        <begin position="2115"/>
        <end position="2126"/>
    </location>
</feature>
<dbReference type="SUPFAM" id="SSF50978">
    <property type="entry name" value="WD40 repeat-like"/>
    <property type="match status" value="1"/>
</dbReference>
<evidence type="ECO:0000256" key="1">
    <source>
        <dbReference type="SAM" id="MobiDB-lite"/>
    </source>
</evidence>
<dbReference type="SMART" id="SM01026">
    <property type="entry name" value="Beach"/>
    <property type="match status" value="1"/>
</dbReference>
<proteinExistence type="predicted"/>
<dbReference type="Pfam" id="PF02138">
    <property type="entry name" value="Beach"/>
    <property type="match status" value="3"/>
</dbReference>
<dbReference type="InterPro" id="IPR000409">
    <property type="entry name" value="BEACH_dom"/>
</dbReference>
<sequence>MLKIAGWRNSSIKFSFDKSEYSKLITHHERSNYATAVIEKFGSANSGIPNLLKASMSQQVQNNIEYFTTILGEYINTIVKNSNFLSYVKFIAVASTFMKKIPRAERYSNFADLICHFCFEKENKSDQPYFVATLHFLFTHQEFCNAFIGSAQMQTLIISFLKGPSTELPPFCDAISTPELIISLMNNEDPQEDKQRTQTCAENCIPQLFEFTISQRAQIYSVYTLIQFLARLAYKICQKYKFDILKLQQQPDKKDKEWFINELKSQNQTLIDKISQNEVFGNLNVCLKMKENPTAIIQTYSYLLRCTSFTDNALNGRSSVINVRALQRFTQLYKETSVQTKKSILSFLLNYDDLYKHPFCCNCCSPNQRDHFPYDKFCVESVLENTELFDIYAHIIEKVVRLKHPEVVERSFQKIMLLIKPTSNATNYTLNFQLHSIFQWFSRILLMEGISPRFFRDQSFFVDFIINPPNDVVLSYLKMPGFYQVLSILIDEKRNLHRKHALFRKMIDLATYQPDIQNSLLSLLSENFGPDVFRFYLKNMDQPKIHDVFDPFLPFNSYDFRNLFKLGNCFEIVLRKINSRVFLIDLLKLICLIVNQTNDHFFDEWVIMQPKNSPLFELESKVIRDYVIPPHNDSSIYIPSLLPLIENYYYEGESSFNMYLIGRFATPVFNKLNLKNPYFPSLYLYYVTSLQQIKQLSMSKQEQSQLVHLMKDVKNNFIIPCYEFFPHSSLGYLEIMDVPVSSICFNIKFNKVSSDSVCFMRFSGLCLIYKNGKIFIGNDSPFKINTDQWIKVTVKSKLFSRTEISVNGTVFTVSKSFQFECLGDNNGLAFVSYIIDKNIIVNEIENSGAVVKLKGSAAFVPIHSIKNYLDNYQHFLDVIEIFADNDETRNIPFLISLSQYINPSSLESFYSDVFQAILRNSNKIVSTTENNKNNDWITTLVDFVNQIDDLKIRTQIFCSFLFDIETWTKLTIHQMKTFIAYFIFQLDNHKLQNELIFTKYNFLFSLIISNYFDNNDKLLLEEEKETLNKNYLLGALFFSLWNIVLSSIPNDLDKINEIVPFTSTVKISSLDFSLEIQEFDVGKVLDNLSLVSSERTEIICMIYELEKSYNRPFFNLEYLMQLALTQDEEVAEKAFDRIRERCQFSSNSDVLFISKNIPVLSKIGQRFAKNESTWIFFTEFLIKQTIEKFPIQVDSILSPHFEHPEFLYILTSLLISLSQNVIVMDDNKEKVRLIEMRKNCFDFVNSIFSSSKIDDSFIFSDQSLLYIYDLMIGGELFNIANWMIMNEDDLKSFFPDSKLATPFSQKMYQSIPLIVPLFIKIYDSVLLNKKVDSKGYNLPDEYCELTSSLFQSLIMKSFHNEKYFFYVLQILFNVKNIFFIHENLMYIMLFLMTPDINDEMLISLKNFFYILSIIRPEVFTNDFINQIFSKCINERYFNVLSTYISCNDNFSFKIPDNDAEGENKNENESEFHPFLKLLELFGSQFIQNDLCCSSFVAIKLIQKGCNDQLFNDFLKKFETNNVILETDSNSTDIDSIEKVENEVKITPDVLQKFVGPTFAHLICTLHDYSKITADKPLLENAINEFNVIYNVIKTQRINNEIFKEFKINYKEASLPSEEQVKQENENDEKVASSSVASNPVLSHLATASLDKSNSANENVGVFSREDQKQFAFFAMKMISQSLFNCYNANKFFFNEFNLRLRRKEFDLSLKYFKATMFNSHVLKSAVIDQNRYDHINNRHKYEHEVITVRNGRSYKISPFNSPYRIPTAVFPSNFSLRAPNTEKDLCQNDKSQEKTFIFFKPTVNYSISTTKEIPSYLFKFSSLYNFPQNLLLTHFESLFGEVESMMNCVLIRLDLRINSIIMKLNSKMYVILTDASYEPPTGANCKGEIKLAKEISFDLCTDVLNGDYGRFLLFCGHFVLLVSVDDILLSTSYVSLTNPNSVYVNSISCGTFIIEFVPHTTAQSGGIISNVINAVTGSNLDFPAPFSSSWSSHEGKKYLLSINESKTLWLSSEMSNMEYLLRLNRAAQRSFDDLSSYPIMPRILKKFTQDEFPFIFEKPKGNQPEKVEKNNVSSLSMPNLNTEQTSNDNEAPITKAASQPSMANMKKNEKDENGRNNNSSSSLSVLNELSNPLDDSVLRDLSLPVQIASSFDNREVYQRRSESQSYFYAENVSNPICVSGIGIRLSPFCRTQWYLNDGWDKGSRNFTSIQSFFGISKKTIYEFTPEAFTGSVFINWNKFVLPDGDPLVMKHYPHWSLLQSMSGVTNSGAFNNYKEQENENENENVNSDGGAQLDSVSSNLDSSLLELEKENIKYDLDVPFKFAEIHRFMLEMEKTREKLHSWIDLYFGVKQQSFEDFNVFSPLSYMQAKPSDTQGPWMLQCGRVPLKVFETAHETWQVSSRKRGTSIDEMQINRRQSSNEVNQDVVDELSSQSQSPSEEEEGIIKCTFRFDLRNVRFFHRRASNQSEQSFLSNHLKRIKLAKGYQLIFSSQGVTLLKNKSSFLSTAISTATTALANLASSSSAASNSNPEKIRVFDSSLINTNWIEEVSISHDLQYIALSCINNTVVAARIIYEGDSVPTKLRPISHLNINTNLEFDCSRHSTINPNQLVCATAYLNNVVLWSISNGRVLWQASFSQKKIKNNLNENDDEKLNQKPSKVQIINFENNIKKKSKNGDIDDVGILSIGAIEFDPVSDALFVAAGSTLYQMSVSGVVVREIELNEKITAISCFGFGYSFAERAVAVGQVDGTVKIISVNLERKNQKDQIQNRRQSGDGSEALDGCVRFGEFEVVKEMRISNRPIDRIETNDFSYDIMIYDMTCRLPEFL</sequence>
<dbReference type="PROSITE" id="PS50197">
    <property type="entry name" value="BEACH"/>
    <property type="match status" value="1"/>
</dbReference>
<dbReference type="InterPro" id="IPR050865">
    <property type="entry name" value="BEACH_Domain"/>
</dbReference>
<feature type="region of interest" description="Disordered" evidence="1">
    <location>
        <begin position="1616"/>
        <end position="1635"/>
    </location>
</feature>
<feature type="domain" description="BEACH" evidence="2">
    <location>
        <begin position="1994"/>
        <end position="2414"/>
    </location>
</feature>
<reference evidence="3 4" key="1">
    <citation type="submission" date="2024-04" db="EMBL/GenBank/DDBJ databases">
        <title>Tritrichomonas musculus Genome.</title>
        <authorList>
            <person name="Alves-Ferreira E."/>
            <person name="Grigg M."/>
            <person name="Lorenzi H."/>
            <person name="Galac M."/>
        </authorList>
    </citation>
    <scope>NUCLEOTIDE SEQUENCE [LARGE SCALE GENOMIC DNA]</scope>
    <source>
        <strain evidence="3 4">EAF2021</strain>
    </source>
</reference>
<feature type="compositionally biased region" description="Basic and acidic residues" evidence="1">
    <location>
        <begin position="1618"/>
        <end position="1630"/>
    </location>
</feature>
<dbReference type="PANTHER" id="PTHR13743:SF112">
    <property type="entry name" value="BEACH DOMAIN-CONTAINING PROTEIN"/>
    <property type="match status" value="1"/>
</dbReference>
<feature type="compositionally biased region" description="Polar residues" evidence="1">
    <location>
        <begin position="2075"/>
        <end position="2089"/>
    </location>
</feature>